<keyword evidence="2" id="KW-1185">Reference proteome</keyword>
<sequence length="272" mass="28908">MRPSPAFTPFGYKPPLCNMHIAFVGEVLDPASSAYLLGNGRRAYSPLLMRFRSPDPLSPMGAGGPNCYAYCTNDPVNFTDPSGHAPLRRSPVNSQPSLVQHYAARGANAFGSVVGMGMSFAEIAIEHRQLQRQQPGASFPALHRARRIAGFHALATPAVSDTIELFLPPEAADRTGLVDNLGLASAGLFTTEAAVALGSTLRTEGVAGLIPGMQSLIYAAGEVTLIGPIKDAAMHVGRYTVRRVGQLLSNRRQPPPGIVLQTIRGLREPAES</sequence>
<reference evidence="1 2" key="1">
    <citation type="submission" date="2017-02" db="EMBL/GenBank/DDBJ databases">
        <authorList>
            <person name="Guo L."/>
        </authorList>
    </citation>
    <scope>NUCLEOTIDE SEQUENCE [LARGE SCALE GENOMIC DNA]</scope>
    <source>
        <strain evidence="1 2">PRS09-11288</strain>
    </source>
</reference>
<dbReference type="Gene3D" id="2.180.10.10">
    <property type="entry name" value="RHS repeat-associated core"/>
    <property type="match status" value="1"/>
</dbReference>
<evidence type="ECO:0008006" key="3">
    <source>
        <dbReference type="Google" id="ProtNLM"/>
    </source>
</evidence>
<evidence type="ECO:0000313" key="1">
    <source>
        <dbReference type="EMBL" id="AQW70297.1"/>
    </source>
</evidence>
<dbReference type="EMBL" id="CP019952">
    <property type="protein sequence ID" value="AQW70297.1"/>
    <property type="molecule type" value="Genomic_DNA"/>
</dbReference>
<proteinExistence type="predicted"/>
<dbReference type="Proteomes" id="UP000191010">
    <property type="component" value="Chromosome"/>
</dbReference>
<evidence type="ECO:0000313" key="2">
    <source>
        <dbReference type="Proteomes" id="UP000191010"/>
    </source>
</evidence>
<dbReference type="NCBIfam" id="TIGR03696">
    <property type="entry name" value="Rhs_assc_core"/>
    <property type="match status" value="1"/>
</dbReference>
<gene>
    <name evidence="1" type="ORF">B2J77_19740</name>
</gene>
<name>A0ABN4XYN6_9PSED</name>
<dbReference type="InterPro" id="IPR022385">
    <property type="entry name" value="Rhs_assc_core"/>
</dbReference>
<accession>A0ABN4XYN6</accession>
<organism evidence="1 2">
    <name type="scientific">Pseudomonas parafulva</name>
    <dbReference type="NCBI Taxonomy" id="157782"/>
    <lineage>
        <taxon>Bacteria</taxon>
        <taxon>Pseudomonadati</taxon>
        <taxon>Pseudomonadota</taxon>
        <taxon>Gammaproteobacteria</taxon>
        <taxon>Pseudomonadales</taxon>
        <taxon>Pseudomonadaceae</taxon>
        <taxon>Pseudomonas</taxon>
    </lineage>
</organism>
<protein>
    <recommendedName>
        <fullName evidence="3">RHS repeat-associated core domain-containing protein</fullName>
    </recommendedName>
</protein>